<gene>
    <name evidence="1" type="ORF">E2N92_08725</name>
</gene>
<dbReference type="KEGG" id="mfk:E2N92_08725"/>
<dbReference type="AlphaFoldDB" id="A0A8G1A1T8"/>
<reference evidence="1" key="2">
    <citation type="submission" date="2019-03" db="EMBL/GenBank/DDBJ databases">
        <authorList>
            <person name="Chen S.-C."/>
            <person name="Wu S.-Y."/>
            <person name="Lai M.-C."/>
        </authorList>
    </citation>
    <scope>NUCLEOTIDE SEQUENCE</scope>
    <source>
        <strain evidence="1">ML15</strain>
    </source>
</reference>
<dbReference type="EMBL" id="CP037968">
    <property type="protein sequence ID" value="QYZ79505.1"/>
    <property type="molecule type" value="Genomic_DNA"/>
</dbReference>
<keyword evidence="2" id="KW-1185">Reference proteome</keyword>
<dbReference type="RefSeq" id="WP_220680813.1">
    <property type="nucleotide sequence ID" value="NZ_CP037968.1"/>
</dbReference>
<evidence type="ECO:0000313" key="2">
    <source>
        <dbReference type="Proteomes" id="UP000826709"/>
    </source>
</evidence>
<name>A0A8G1A1T8_9EURY</name>
<organism evidence="1 2">
    <name type="scientific">Methanofollis formosanus</name>
    <dbReference type="NCBI Taxonomy" id="299308"/>
    <lineage>
        <taxon>Archaea</taxon>
        <taxon>Methanobacteriati</taxon>
        <taxon>Methanobacteriota</taxon>
        <taxon>Stenosarchaea group</taxon>
        <taxon>Methanomicrobia</taxon>
        <taxon>Methanomicrobiales</taxon>
        <taxon>Methanomicrobiaceae</taxon>
        <taxon>Methanofollis</taxon>
    </lineage>
</organism>
<dbReference type="OrthoDB" id="107838at2157"/>
<proteinExistence type="predicted"/>
<accession>A0A8G1A1T8</accession>
<reference evidence="1" key="1">
    <citation type="journal article" date="2005" name="Int. J. Syst. Evol. Microbiol.">
        <title>Methanofollis formosanus sp. nov., isolated from a fish pond.</title>
        <authorList>
            <person name="Wu S.Y."/>
            <person name="Chen S.C."/>
            <person name="Lai M.C."/>
        </authorList>
    </citation>
    <scope>NUCLEOTIDE SEQUENCE</scope>
    <source>
        <strain evidence="1">ML15</strain>
    </source>
</reference>
<evidence type="ECO:0000313" key="1">
    <source>
        <dbReference type="EMBL" id="QYZ79505.1"/>
    </source>
</evidence>
<protein>
    <submittedName>
        <fullName evidence="1">Uncharacterized protein</fullName>
    </submittedName>
</protein>
<sequence>MAGNGTLVPDLPMVNQSLAAFDTLSEDEVLYVPPGAEDYSATAEYLVFGACAGCTGPAASAKTVKVTAYPVIVDPDLADPVHLGRAHGVKVDVFPAGDLETFQGSLGGYEADATAIAGTLFNGDLGTRTAFVAVFFRDGTPGKYTARFILNAADAARFGDQWENGSYIRLRDWSEASVPAEKALLGYEKPGLALKPTGPAQAQAKIQFPESCDDGALRQRMSETADDLAATVSDLSLTAGRGDHAKAATLAMGLTCSARSYATDFKGLEVPESSEGARTDFVRGLDAYVEAGSALWYGAKFENSTVYDEGATALAEARDTLNGVLGALNLQTLDDPTLELGSTELYPDALPLGKAYVYADAGKVHKLSVKPESYKYWKSYSVNGEEVTAPYGKTFFMLLTEVNYVAYYGGGSSKVKTPAPQAFSLLADGETYTPAKVSASYLRNIGTVYQSVNLDRDDRRAVGYLIFEVPESFDPANAHLKANFGAAGSPVWEIS</sequence>
<dbReference type="Proteomes" id="UP000826709">
    <property type="component" value="Chromosome"/>
</dbReference>